<protein>
    <submittedName>
        <fullName evidence="1">Uncharacterized protein</fullName>
    </submittedName>
</protein>
<dbReference type="AlphaFoldDB" id="A0A182ITX5"/>
<sequence length="302" mass="31341">MQMPQITPDAAGTIRLDELIIPAPVPSVHGTSGALGHNLHCHLESSSWYARYKKLHALVGSAGAAAGALLARSARTARAVHLSTDTNAADGATLAGSTAGGGVVHRQLMASVRLARMVSAPIMVMRTAAQLHQGARLPGDDGLVRVQEPPPAEQSSSSWSLPSISLGGVDEARCACACFAEAGEVLDRFAHTPTTLGGCFGSGGLELNTWLAPARWLPPVLALATGCCWYAYGPPSPLSAVLESERYGAAPGGRVTAISQSSGSSSAPVKLSSTVTPLVFIWRMWYAADSSVRWPRGSFSGM</sequence>
<proteinExistence type="predicted"/>
<dbReference type="VEuPathDB" id="VectorBase:AATE005414"/>
<reference evidence="1" key="1">
    <citation type="submission" date="2022-08" db="UniProtKB">
        <authorList>
            <consortium name="EnsemblMetazoa"/>
        </authorList>
    </citation>
    <scope>IDENTIFICATION</scope>
    <source>
        <strain evidence="1">EBRO</strain>
    </source>
</reference>
<accession>A0A182ITX5</accession>
<dbReference type="EnsemblMetazoa" id="AATE005414-RA">
    <property type="protein sequence ID" value="AATE005414-PA.1"/>
    <property type="gene ID" value="AATE005414"/>
</dbReference>
<name>A0A182ITX5_ANOAO</name>
<evidence type="ECO:0000313" key="1">
    <source>
        <dbReference type="EnsemblMetazoa" id="AATE005414-PA.1"/>
    </source>
</evidence>
<organism evidence="1">
    <name type="scientific">Anopheles atroparvus</name>
    <name type="common">European mosquito</name>
    <dbReference type="NCBI Taxonomy" id="41427"/>
    <lineage>
        <taxon>Eukaryota</taxon>
        <taxon>Metazoa</taxon>
        <taxon>Ecdysozoa</taxon>
        <taxon>Arthropoda</taxon>
        <taxon>Hexapoda</taxon>
        <taxon>Insecta</taxon>
        <taxon>Pterygota</taxon>
        <taxon>Neoptera</taxon>
        <taxon>Endopterygota</taxon>
        <taxon>Diptera</taxon>
        <taxon>Nematocera</taxon>
        <taxon>Culicoidea</taxon>
        <taxon>Culicidae</taxon>
        <taxon>Anophelinae</taxon>
        <taxon>Anopheles</taxon>
    </lineage>
</organism>